<name>A0ABW9XV17_9BACL</name>
<reference evidence="3 4" key="1">
    <citation type="submission" date="2020-01" db="EMBL/GenBank/DDBJ databases">
        <title>Paenibacillus soybeanensis sp. nov. isolated from the nodules of soybean (Glycine max(L.) Merr).</title>
        <authorList>
            <person name="Wang H."/>
        </authorList>
    </citation>
    <scope>NUCLEOTIDE SEQUENCE [LARGE SCALE GENOMIC DNA]</scope>
    <source>
        <strain evidence="3 4">T1</strain>
    </source>
</reference>
<feature type="compositionally biased region" description="Basic residues" evidence="1">
    <location>
        <begin position="1"/>
        <end position="14"/>
    </location>
</feature>
<feature type="region of interest" description="Disordered" evidence="1">
    <location>
        <begin position="1"/>
        <end position="22"/>
    </location>
</feature>
<accession>A0ABW9XV17</accession>
<evidence type="ECO:0000256" key="1">
    <source>
        <dbReference type="SAM" id="MobiDB-lite"/>
    </source>
</evidence>
<proteinExistence type="predicted"/>
<comment type="caution">
    <text evidence="3">The sequence shown here is derived from an EMBL/GenBank/DDBJ whole genome shotgun (WGS) entry which is preliminary data.</text>
</comment>
<keyword evidence="4" id="KW-1185">Reference proteome</keyword>
<organism evidence="3 4">
    <name type="scientific">Paenibacillus glycinis</name>
    <dbReference type="NCBI Taxonomy" id="2697035"/>
    <lineage>
        <taxon>Bacteria</taxon>
        <taxon>Bacillati</taxon>
        <taxon>Bacillota</taxon>
        <taxon>Bacilli</taxon>
        <taxon>Bacillales</taxon>
        <taxon>Paenibacillaceae</taxon>
        <taxon>Paenibacillus</taxon>
    </lineage>
</organism>
<dbReference type="Pfam" id="PF13524">
    <property type="entry name" value="Glyco_trans_1_2"/>
    <property type="match status" value="1"/>
</dbReference>
<dbReference type="Proteomes" id="UP000665561">
    <property type="component" value="Unassembled WGS sequence"/>
</dbReference>
<evidence type="ECO:0000313" key="3">
    <source>
        <dbReference type="EMBL" id="NBD26507.1"/>
    </source>
</evidence>
<dbReference type="EMBL" id="JAAAMV010000021">
    <property type="protein sequence ID" value="NBD26507.1"/>
    <property type="molecule type" value="Genomic_DNA"/>
</dbReference>
<dbReference type="InterPro" id="IPR055259">
    <property type="entry name" value="YkvP/CgeB_Glyco_trans-like"/>
</dbReference>
<dbReference type="RefSeq" id="WP_161745367.1">
    <property type="nucleotide sequence ID" value="NZ_JAAAMV010000021.1"/>
</dbReference>
<sequence length="376" mass="43001">MKTTQRTRRKRTRTGRAASPGAKAGFRLGWEHGHWFGRCEAALQGSIQPPPPLKQAHVLFVATGKGFPYSPLDIAIAEAFRGQVTQLTITDTKQPVADLALRIRPDIVLVLDGLEFDVAQVDRMREAGIRTAIWFTDDPYYTDITSSLAPHYDVVFTLELVCVDYYRSLGCADVHYLPLGADPVSFRPRNPERSQRHEICFVGSAYWKRVEFFDQVTRYLATKDTHISGIWWERLKEFRLLAGKIELGRWMGPMETANMYNGAKIVINMHRSHNDDTFNNNSAGIEAVSPNPRTFEIAGCATLQLTDARNDLVSFYTPGYDIVTYSTPQEMIEKIDYYLTHEEERQTIAMRGMLRTMREHTYVKRIERLLGLLYPV</sequence>
<feature type="domain" description="Spore protein YkvP/CgeB glycosyl transferase-like" evidence="2">
    <location>
        <begin position="211"/>
        <end position="370"/>
    </location>
</feature>
<protein>
    <submittedName>
        <fullName evidence="3">Glycosyltransferase</fullName>
    </submittedName>
</protein>
<evidence type="ECO:0000313" key="4">
    <source>
        <dbReference type="Proteomes" id="UP000665561"/>
    </source>
</evidence>
<gene>
    <name evidence="3" type="ORF">GT019_21760</name>
</gene>
<dbReference type="SUPFAM" id="SSF53756">
    <property type="entry name" value="UDP-Glycosyltransferase/glycogen phosphorylase"/>
    <property type="match status" value="1"/>
</dbReference>
<evidence type="ECO:0000259" key="2">
    <source>
        <dbReference type="Pfam" id="PF13524"/>
    </source>
</evidence>